<dbReference type="AlphaFoldDB" id="A0A9E7GKK0"/>
<organism evidence="1 2">
    <name type="scientific">Musa troglodytarum</name>
    <name type="common">fe'i banana</name>
    <dbReference type="NCBI Taxonomy" id="320322"/>
    <lineage>
        <taxon>Eukaryota</taxon>
        <taxon>Viridiplantae</taxon>
        <taxon>Streptophyta</taxon>
        <taxon>Embryophyta</taxon>
        <taxon>Tracheophyta</taxon>
        <taxon>Spermatophyta</taxon>
        <taxon>Magnoliopsida</taxon>
        <taxon>Liliopsida</taxon>
        <taxon>Zingiberales</taxon>
        <taxon>Musaceae</taxon>
        <taxon>Musa</taxon>
    </lineage>
</organism>
<proteinExistence type="predicted"/>
<protein>
    <submittedName>
        <fullName evidence="1">Uncharacterized protein</fullName>
    </submittedName>
</protein>
<dbReference type="EMBL" id="CP097509">
    <property type="protein sequence ID" value="URE16410.1"/>
    <property type="molecule type" value="Genomic_DNA"/>
</dbReference>
<dbReference type="Proteomes" id="UP001055439">
    <property type="component" value="Chromosome 7"/>
</dbReference>
<evidence type="ECO:0000313" key="2">
    <source>
        <dbReference type="Proteomes" id="UP001055439"/>
    </source>
</evidence>
<reference evidence="1" key="1">
    <citation type="submission" date="2022-05" db="EMBL/GenBank/DDBJ databases">
        <title>The Musa troglodytarum L. genome provides insights into the mechanism of non-climacteric behaviour and enrichment of carotenoids.</title>
        <authorList>
            <person name="Wang J."/>
        </authorList>
    </citation>
    <scope>NUCLEOTIDE SEQUENCE</scope>
    <source>
        <tissue evidence="1">Leaf</tissue>
    </source>
</reference>
<name>A0A9E7GKK0_9LILI</name>
<sequence>MFSVIEDCLSFSLFHFPKQLLIGSSFYTGFTRLCKGLADMFAPNPSFDSPLRSPYSLKV</sequence>
<accession>A0A9E7GKK0</accession>
<gene>
    <name evidence="1" type="ORF">MUK42_11976</name>
</gene>
<evidence type="ECO:0000313" key="1">
    <source>
        <dbReference type="EMBL" id="URE16410.1"/>
    </source>
</evidence>
<keyword evidence="2" id="KW-1185">Reference proteome</keyword>